<feature type="coiled-coil region" evidence="1">
    <location>
        <begin position="281"/>
        <end position="308"/>
    </location>
</feature>
<accession>A0ABZ0HS66</accession>
<dbReference type="Proteomes" id="UP001626536">
    <property type="component" value="Chromosome"/>
</dbReference>
<dbReference type="EMBL" id="CP136862">
    <property type="protein sequence ID" value="WOJ89493.1"/>
    <property type="molecule type" value="Genomic_DNA"/>
</dbReference>
<sequence>MPDVVVVLGMHRSGTSSVAGALTKLGGAEPAHLMAANSGNARGYFESIPFMHFHDELLASAGSYWHDWRKFNPSWYRSPALDSYKRRAKEIFASEFGNAPLPILKDPRICRFAPFWLDVLKEMDATPRIVIPIRSPLDVAVSLRRVHNISLTKGLLLWLRHVLDAEVQTRSIARSIFTWDQFLSDWRRVSDKVSLDTGLFWPRLSDRSAQEVEQFLSSELVHHKTDHAELIAHSDVHEWTARAYEALLELACDPFSNSANERLDEIGELFEQSCAMFGRVLADYESSLEELQEQANGRRSENELLRVQHGELRAELAAVCDEQERLLAESQTREQAMLAVSDLHADLISRLERTEAQLAEATREKDELSTSLMSRTVQLAAIQDEMDRLSERSRAERLDLVDVTALLFDRTKRLEQAETQLIETKSKHEEALEKNIEAAMLLERTRAEKDEIVAVHMAVLVQADTSRQADAIALNATIAAKENVEAELARLEKTAAETKNKFEAQIRALCDQLIDAEAASAKSCAMHQSRAAWRKILPPTSGLRRFERKLLGSGLFDADWYKSEYQDVAESGRPPARHYLDEGYLHGYRPNPFFDTRWYLERYEDVRRSGMNPLLHYIMHGYREGRDPGPDFQTNFYLVTYPDVRSRGLNPLAHYLLHGRAEGRLPVRPTGTM</sequence>
<dbReference type="InterPro" id="IPR027417">
    <property type="entry name" value="P-loop_NTPase"/>
</dbReference>
<feature type="coiled-coil region" evidence="1">
    <location>
        <begin position="474"/>
        <end position="519"/>
    </location>
</feature>
<dbReference type="RefSeq" id="WP_407338938.1">
    <property type="nucleotide sequence ID" value="NZ_CP136862.1"/>
</dbReference>
<evidence type="ECO:0000313" key="3">
    <source>
        <dbReference type="Proteomes" id="UP001626536"/>
    </source>
</evidence>
<protein>
    <recommendedName>
        <fullName evidence="4">Sulfotransferase family protein</fullName>
    </recommendedName>
</protein>
<keyword evidence="1" id="KW-0175">Coiled coil</keyword>
<reference evidence="2 3" key="1">
    <citation type="submission" date="2023-10" db="EMBL/GenBank/DDBJ databases">
        <title>Novel methanotroph of the genus Methylocapsa from a subarctic wetland.</title>
        <authorList>
            <person name="Belova S.E."/>
            <person name="Oshkin I.Y."/>
            <person name="Miroshnikov K."/>
            <person name="Dedysh S.N."/>
        </authorList>
    </citation>
    <scope>NUCLEOTIDE SEQUENCE [LARGE SCALE GENOMIC DNA]</scope>
    <source>
        <strain evidence="2 3">RX1</strain>
    </source>
</reference>
<dbReference type="SUPFAM" id="SSF52540">
    <property type="entry name" value="P-loop containing nucleoside triphosphate hydrolases"/>
    <property type="match status" value="1"/>
</dbReference>
<feature type="coiled-coil region" evidence="1">
    <location>
        <begin position="344"/>
        <end position="434"/>
    </location>
</feature>
<dbReference type="Gene3D" id="3.40.50.300">
    <property type="entry name" value="P-loop containing nucleotide triphosphate hydrolases"/>
    <property type="match status" value="1"/>
</dbReference>
<keyword evidence="3" id="KW-1185">Reference proteome</keyword>
<gene>
    <name evidence="2" type="ORF">RZS28_17130</name>
</gene>
<name>A0ABZ0HS66_9HYPH</name>
<organism evidence="2 3">
    <name type="scientific">Methylocapsa polymorpha</name>
    <dbReference type="NCBI Taxonomy" id="3080828"/>
    <lineage>
        <taxon>Bacteria</taxon>
        <taxon>Pseudomonadati</taxon>
        <taxon>Pseudomonadota</taxon>
        <taxon>Alphaproteobacteria</taxon>
        <taxon>Hyphomicrobiales</taxon>
        <taxon>Beijerinckiaceae</taxon>
        <taxon>Methylocapsa</taxon>
    </lineage>
</organism>
<evidence type="ECO:0000256" key="1">
    <source>
        <dbReference type="SAM" id="Coils"/>
    </source>
</evidence>
<evidence type="ECO:0000313" key="2">
    <source>
        <dbReference type="EMBL" id="WOJ89493.1"/>
    </source>
</evidence>
<evidence type="ECO:0008006" key="4">
    <source>
        <dbReference type="Google" id="ProtNLM"/>
    </source>
</evidence>
<proteinExistence type="predicted"/>